<reference evidence="3" key="1">
    <citation type="submission" date="2020-01" db="EMBL/GenBank/DDBJ databases">
        <authorList>
            <person name="Rat A."/>
        </authorList>
    </citation>
    <scope>NUCLEOTIDE SEQUENCE</scope>
    <source>
        <strain evidence="3">LMG 31161</strain>
    </source>
</reference>
<dbReference type="PANTHER" id="PTHR33279:SF19">
    <property type="entry name" value="SSL1707 PROTEIN"/>
    <property type="match status" value="1"/>
</dbReference>
<keyword evidence="5" id="KW-1185">Reference proteome</keyword>
<dbReference type="InterPro" id="IPR036868">
    <property type="entry name" value="TusA-like_sf"/>
</dbReference>
<dbReference type="InterPro" id="IPR001455">
    <property type="entry name" value="TusA-like"/>
</dbReference>
<evidence type="ECO:0000259" key="2">
    <source>
        <dbReference type="PROSITE" id="PS01148"/>
    </source>
</evidence>
<evidence type="ECO:0000313" key="6">
    <source>
        <dbReference type="Proteomes" id="UP001138708"/>
    </source>
</evidence>
<sequence>MCSSQEIQPDSHLDITGETCPMTFVHVRLALDRLPPGAVLEVVMKGEEPRRNVPRTAAEQGHTVLAQNDEASGITRLLLRRKM</sequence>
<reference evidence="4 5" key="2">
    <citation type="submission" date="2020-02" db="EMBL/GenBank/DDBJ databases">
        <authorList>
            <person name="Sun Q."/>
            <person name="Inoue M."/>
        </authorList>
    </citation>
    <scope>NUCLEOTIDE SEQUENCE [LARGE SCALE GENOMIC DNA]</scope>
    <source>
        <strain evidence="4 5">KCTC 22478</strain>
    </source>
</reference>
<gene>
    <name evidence="4" type="ORF">GWK15_07955</name>
    <name evidence="3" type="ORF">GXW75_20385</name>
</gene>
<accession>A0A9X9WMR4</accession>
<organism evidence="3 6">
    <name type="scientific">Neoroseomonas oryzicola</name>
    <dbReference type="NCBI Taxonomy" id="535904"/>
    <lineage>
        <taxon>Bacteria</taxon>
        <taxon>Pseudomonadati</taxon>
        <taxon>Pseudomonadota</taxon>
        <taxon>Alphaproteobacteria</taxon>
        <taxon>Acetobacterales</taxon>
        <taxon>Acetobacteraceae</taxon>
        <taxon>Neoroseomonas</taxon>
    </lineage>
</organism>
<feature type="domain" description="UPF0033" evidence="2">
    <location>
        <begin position="13"/>
        <end position="37"/>
    </location>
</feature>
<evidence type="ECO:0000256" key="1">
    <source>
        <dbReference type="ARBA" id="ARBA00008984"/>
    </source>
</evidence>
<protein>
    <submittedName>
        <fullName evidence="3">Sulfurtransferase TusA family protein</fullName>
    </submittedName>
</protein>
<dbReference type="Pfam" id="PF01206">
    <property type="entry name" value="TusA"/>
    <property type="match status" value="1"/>
</dbReference>
<proteinExistence type="inferred from homology"/>
<comment type="similarity">
    <text evidence="1">Belongs to the sulfur carrier protein TusA family.</text>
</comment>
<evidence type="ECO:0000313" key="3">
    <source>
        <dbReference type="EMBL" id="MBR0661624.1"/>
    </source>
</evidence>
<dbReference type="Proteomes" id="UP000746741">
    <property type="component" value="Unassembled WGS sequence"/>
</dbReference>
<dbReference type="CDD" id="cd00291">
    <property type="entry name" value="SirA_YedF_YeeD"/>
    <property type="match status" value="1"/>
</dbReference>
<dbReference type="PROSITE" id="PS01148">
    <property type="entry name" value="UPF0033"/>
    <property type="match status" value="1"/>
</dbReference>
<dbReference type="AlphaFoldDB" id="A0A9X9WMR4"/>
<evidence type="ECO:0000313" key="4">
    <source>
        <dbReference type="EMBL" id="NKE16871.1"/>
    </source>
</evidence>
<reference evidence="3" key="3">
    <citation type="journal article" date="2021" name="Syst. Appl. Microbiol.">
        <title>Roseomonas hellenica sp. nov., isolated from roots of wild-growing Alkanna tinctoria.</title>
        <authorList>
            <person name="Rat A."/>
            <person name="Naranjo H.D."/>
            <person name="Lebbe L."/>
            <person name="Cnockaert M."/>
            <person name="Krigas N."/>
            <person name="Grigoriadou K."/>
            <person name="Maloupa E."/>
            <person name="Willems A."/>
        </authorList>
    </citation>
    <scope>NUCLEOTIDE SEQUENCE</scope>
    <source>
        <strain evidence="3">LMG 31161</strain>
    </source>
</reference>
<dbReference type="EMBL" id="JAAEDK010000059">
    <property type="protein sequence ID" value="MBR0661624.1"/>
    <property type="molecule type" value="Genomic_DNA"/>
</dbReference>
<dbReference type="EMBL" id="JAAVUP010000002">
    <property type="protein sequence ID" value="NKE16871.1"/>
    <property type="molecule type" value="Genomic_DNA"/>
</dbReference>
<evidence type="ECO:0000313" key="5">
    <source>
        <dbReference type="Proteomes" id="UP000746741"/>
    </source>
</evidence>
<dbReference type="Gene3D" id="3.30.110.40">
    <property type="entry name" value="TusA-like domain"/>
    <property type="match status" value="1"/>
</dbReference>
<dbReference type="PANTHER" id="PTHR33279">
    <property type="entry name" value="SULFUR CARRIER PROTEIN YEDF-RELATED"/>
    <property type="match status" value="1"/>
</dbReference>
<comment type="caution">
    <text evidence="3">The sequence shown here is derived from an EMBL/GenBank/DDBJ whole genome shotgun (WGS) entry which is preliminary data.</text>
</comment>
<dbReference type="Proteomes" id="UP001138708">
    <property type="component" value="Unassembled WGS sequence"/>
</dbReference>
<name>A0A9X9WMR4_9PROT</name>
<dbReference type="SUPFAM" id="SSF64307">
    <property type="entry name" value="SirA-like"/>
    <property type="match status" value="1"/>
</dbReference>